<reference evidence="2" key="1">
    <citation type="journal article" date="2019" name="Int. J. Syst. Evol. Microbiol.">
        <title>The Global Catalogue of Microorganisms (GCM) 10K type strain sequencing project: providing services to taxonomists for standard genome sequencing and annotation.</title>
        <authorList>
            <consortium name="The Broad Institute Genomics Platform"/>
            <consortium name="The Broad Institute Genome Sequencing Center for Infectious Disease"/>
            <person name="Wu L."/>
            <person name="Ma J."/>
        </authorList>
    </citation>
    <scope>NUCLEOTIDE SEQUENCE [LARGE SCALE GENOMIC DNA]</scope>
    <source>
        <strain evidence="2">NCAIM B.01391</strain>
    </source>
</reference>
<gene>
    <name evidence="1" type="ORF">ACFPOB_04935</name>
</gene>
<proteinExistence type="predicted"/>
<dbReference type="EMBL" id="JBHSLW010000007">
    <property type="protein sequence ID" value="MFC5418904.1"/>
    <property type="molecule type" value="Genomic_DNA"/>
</dbReference>
<name>A0ABW0IL40_9HYPH</name>
<accession>A0ABW0IL40</accession>
<comment type="caution">
    <text evidence="1">The sequence shown here is derived from an EMBL/GenBank/DDBJ whole genome shotgun (WGS) entry which is preliminary data.</text>
</comment>
<dbReference type="Proteomes" id="UP001596053">
    <property type="component" value="Unassembled WGS sequence"/>
</dbReference>
<sequence length="61" mass="6834">MKTLKVEAVYRWPTRPSRTSLPTFRASSIRSATPVDCAPLGYLSPQQFEDQHTRLTVKAAA</sequence>
<protein>
    <recommendedName>
        <fullName evidence="3">Transposase</fullName>
    </recommendedName>
</protein>
<organism evidence="1 2">
    <name type="scientific">Bosea eneae</name>
    <dbReference type="NCBI Taxonomy" id="151454"/>
    <lineage>
        <taxon>Bacteria</taxon>
        <taxon>Pseudomonadati</taxon>
        <taxon>Pseudomonadota</taxon>
        <taxon>Alphaproteobacteria</taxon>
        <taxon>Hyphomicrobiales</taxon>
        <taxon>Boseaceae</taxon>
        <taxon>Bosea</taxon>
    </lineage>
</organism>
<keyword evidence="2" id="KW-1185">Reference proteome</keyword>
<evidence type="ECO:0000313" key="2">
    <source>
        <dbReference type="Proteomes" id="UP001596053"/>
    </source>
</evidence>
<evidence type="ECO:0000313" key="1">
    <source>
        <dbReference type="EMBL" id="MFC5418904.1"/>
    </source>
</evidence>
<evidence type="ECO:0008006" key="3">
    <source>
        <dbReference type="Google" id="ProtNLM"/>
    </source>
</evidence>